<dbReference type="OrthoDB" id="7678210at2"/>
<dbReference type="Proteomes" id="UP000184485">
    <property type="component" value="Unassembled WGS sequence"/>
</dbReference>
<dbReference type="EMBL" id="FQUP01000002">
    <property type="protein sequence ID" value="SHF58566.1"/>
    <property type="molecule type" value="Genomic_DNA"/>
</dbReference>
<keyword evidence="2" id="KW-1185">Reference proteome</keyword>
<reference evidence="1 2" key="1">
    <citation type="submission" date="2016-11" db="EMBL/GenBank/DDBJ databases">
        <authorList>
            <person name="Jaros S."/>
            <person name="Januszkiewicz K."/>
            <person name="Wedrychowicz H."/>
        </authorList>
    </citation>
    <scope>NUCLEOTIDE SEQUENCE [LARGE SCALE GENOMIC DNA]</scope>
    <source>
        <strain evidence="1 2">DSM 19436</strain>
    </source>
</reference>
<dbReference type="Gene3D" id="3.30.160.150">
    <property type="entry name" value="Lipoprotein like domain"/>
    <property type="match status" value="1"/>
</dbReference>
<organism evidence="1 2">
    <name type="scientific">Kaistia soli DSM 19436</name>
    <dbReference type="NCBI Taxonomy" id="1122133"/>
    <lineage>
        <taxon>Bacteria</taxon>
        <taxon>Pseudomonadati</taxon>
        <taxon>Pseudomonadota</taxon>
        <taxon>Alphaproteobacteria</taxon>
        <taxon>Hyphomicrobiales</taxon>
        <taxon>Kaistiaceae</taxon>
        <taxon>Kaistia</taxon>
    </lineage>
</organism>
<dbReference type="PROSITE" id="PS51257">
    <property type="entry name" value="PROKAR_LIPOPROTEIN"/>
    <property type="match status" value="1"/>
</dbReference>
<keyword evidence="1" id="KW-0449">Lipoprotein</keyword>
<dbReference type="Pfam" id="PF04390">
    <property type="entry name" value="LptE"/>
    <property type="match status" value="1"/>
</dbReference>
<dbReference type="GO" id="GO:0043165">
    <property type="term" value="P:Gram-negative-bacterium-type cell outer membrane assembly"/>
    <property type="evidence" value="ECO:0007669"/>
    <property type="project" value="InterPro"/>
</dbReference>
<dbReference type="InterPro" id="IPR006311">
    <property type="entry name" value="TAT_signal"/>
</dbReference>
<evidence type="ECO:0000313" key="1">
    <source>
        <dbReference type="EMBL" id="SHF58566.1"/>
    </source>
</evidence>
<gene>
    <name evidence="1" type="ORF">SAMN02745157_2473</name>
</gene>
<protein>
    <submittedName>
        <fullName evidence="1">LPS-assembly lipoprotein</fullName>
    </submittedName>
</protein>
<dbReference type="PROSITE" id="PS51318">
    <property type="entry name" value="TAT"/>
    <property type="match status" value="1"/>
</dbReference>
<accession>A0A1M5CVA3</accession>
<name>A0A1M5CVA3_9HYPH</name>
<evidence type="ECO:0000313" key="2">
    <source>
        <dbReference type="Proteomes" id="UP000184485"/>
    </source>
</evidence>
<sequence length="200" mass="20790">MSWSDRKGASRRAFGFAGVALIGALAAGCVVRPVYMATAEGGAPAADLSAISVGQVGDRVAQEVRNNLIFAFTGGKPAPAPRYDLSIAVSNSEARLGFEKDETAPAYQVTVAVRFELKDIASGRSIIRSTSSGVASYDRSNQNFANVRARIDAENRAAQAVADQMQLRLAIALAKEARITVAAPPVAPKVDAPAIIGSGT</sequence>
<dbReference type="STRING" id="1122133.SAMN02745157_2473"/>
<dbReference type="RefSeq" id="WP_073053158.1">
    <property type="nucleotide sequence ID" value="NZ_FQUP01000002.1"/>
</dbReference>
<dbReference type="InterPro" id="IPR007485">
    <property type="entry name" value="LPS_assembly_LptE"/>
</dbReference>
<dbReference type="GO" id="GO:0019867">
    <property type="term" value="C:outer membrane"/>
    <property type="evidence" value="ECO:0007669"/>
    <property type="project" value="InterPro"/>
</dbReference>
<dbReference type="AlphaFoldDB" id="A0A1M5CVA3"/>
<proteinExistence type="predicted"/>